<name>A0A1B7MJZ0_9AGAM</name>
<gene>
    <name evidence="2" type="ORF">K503DRAFT_869879</name>
</gene>
<dbReference type="AlphaFoldDB" id="A0A1B7MJZ0"/>
<evidence type="ECO:0000256" key="1">
    <source>
        <dbReference type="SAM" id="MobiDB-lite"/>
    </source>
</evidence>
<feature type="region of interest" description="Disordered" evidence="1">
    <location>
        <begin position="1"/>
        <end position="28"/>
    </location>
</feature>
<dbReference type="InParanoid" id="A0A1B7MJZ0"/>
<organism evidence="2 3">
    <name type="scientific">Rhizopogon vinicolor AM-OR11-026</name>
    <dbReference type="NCBI Taxonomy" id="1314800"/>
    <lineage>
        <taxon>Eukaryota</taxon>
        <taxon>Fungi</taxon>
        <taxon>Dikarya</taxon>
        <taxon>Basidiomycota</taxon>
        <taxon>Agaricomycotina</taxon>
        <taxon>Agaricomycetes</taxon>
        <taxon>Agaricomycetidae</taxon>
        <taxon>Boletales</taxon>
        <taxon>Suillineae</taxon>
        <taxon>Rhizopogonaceae</taxon>
        <taxon>Rhizopogon</taxon>
    </lineage>
</organism>
<keyword evidence="3" id="KW-1185">Reference proteome</keyword>
<feature type="compositionally biased region" description="Polar residues" evidence="1">
    <location>
        <begin position="1"/>
        <end position="10"/>
    </location>
</feature>
<dbReference type="Proteomes" id="UP000092154">
    <property type="component" value="Unassembled WGS sequence"/>
</dbReference>
<protein>
    <submittedName>
        <fullName evidence="2">Uncharacterized protein</fullName>
    </submittedName>
</protein>
<proteinExistence type="predicted"/>
<dbReference type="EMBL" id="KV448880">
    <property type="protein sequence ID" value="OAX32920.1"/>
    <property type="molecule type" value="Genomic_DNA"/>
</dbReference>
<sequence length="110" mass="12116">MQSQIMTQRKNPPITPPQSSYATCSDSRPSTASVLDNLLISDNGFYAATPRLTSRDEYFAGGQKANILIAIGKDDEEFIIGGVFQITSISRLIPTLILRTYFKATLQTLN</sequence>
<evidence type="ECO:0000313" key="2">
    <source>
        <dbReference type="EMBL" id="OAX32920.1"/>
    </source>
</evidence>
<accession>A0A1B7MJZ0</accession>
<reference evidence="2 3" key="1">
    <citation type="submission" date="2016-06" db="EMBL/GenBank/DDBJ databases">
        <title>Comparative genomics of the ectomycorrhizal sister species Rhizopogon vinicolor and Rhizopogon vesiculosus (Basidiomycota: Boletales) reveals a divergence of the mating type B locus.</title>
        <authorList>
            <consortium name="DOE Joint Genome Institute"/>
            <person name="Mujic A.B."/>
            <person name="Kuo A."/>
            <person name="Tritt A."/>
            <person name="Lipzen A."/>
            <person name="Chen C."/>
            <person name="Johnson J."/>
            <person name="Sharma A."/>
            <person name="Barry K."/>
            <person name="Grigoriev I.V."/>
            <person name="Spatafora J.W."/>
        </authorList>
    </citation>
    <scope>NUCLEOTIDE SEQUENCE [LARGE SCALE GENOMIC DNA]</scope>
    <source>
        <strain evidence="2 3">AM-OR11-026</strain>
    </source>
</reference>
<feature type="compositionally biased region" description="Polar residues" evidence="1">
    <location>
        <begin position="17"/>
        <end position="28"/>
    </location>
</feature>
<evidence type="ECO:0000313" key="3">
    <source>
        <dbReference type="Proteomes" id="UP000092154"/>
    </source>
</evidence>